<dbReference type="GO" id="GO:0004324">
    <property type="term" value="F:ferredoxin-NADP+ reductase activity"/>
    <property type="evidence" value="ECO:0007669"/>
    <property type="project" value="UniProtKB-UniRule"/>
</dbReference>
<dbReference type="PANTHER" id="PTHR48105">
    <property type="entry name" value="THIOREDOXIN REDUCTASE 1-RELATED-RELATED"/>
    <property type="match status" value="1"/>
</dbReference>
<keyword evidence="5 6" id="KW-0560">Oxidoreductase</keyword>
<evidence type="ECO:0000259" key="7">
    <source>
        <dbReference type="Pfam" id="PF07992"/>
    </source>
</evidence>
<accession>A0A6V7R1R1</accession>
<dbReference type="EMBL" id="CAJEWD010000003">
    <property type="protein sequence ID" value="CAD2071155.1"/>
    <property type="molecule type" value="Genomic_DNA"/>
</dbReference>
<evidence type="ECO:0000256" key="2">
    <source>
        <dbReference type="ARBA" id="ARBA00022630"/>
    </source>
</evidence>
<feature type="binding site" evidence="6">
    <location>
        <position position="43"/>
    </location>
    <ligand>
        <name>FAD</name>
        <dbReference type="ChEBI" id="CHEBI:57692"/>
    </ligand>
</feature>
<feature type="binding site" evidence="6">
    <location>
        <position position="121"/>
    </location>
    <ligand>
        <name>FAD</name>
        <dbReference type="ChEBI" id="CHEBI:57692"/>
    </ligand>
</feature>
<feature type="binding site" evidence="6">
    <location>
        <position position="35"/>
    </location>
    <ligand>
        <name>FAD</name>
        <dbReference type="ChEBI" id="CHEBI:57692"/>
    </ligand>
</feature>
<evidence type="ECO:0000313" key="9">
    <source>
        <dbReference type="Proteomes" id="UP000589351"/>
    </source>
</evidence>
<dbReference type="GO" id="GO:0050661">
    <property type="term" value="F:NADP binding"/>
    <property type="evidence" value="ECO:0007669"/>
    <property type="project" value="UniProtKB-UniRule"/>
</dbReference>
<protein>
    <recommendedName>
        <fullName evidence="6">Ferredoxin--NADP reductase</fullName>
        <shortName evidence="6">FNR</shortName>
        <shortName evidence="6">Fd-NADP(+) reductase</shortName>
        <ecNumber evidence="6">1.18.1.2</ecNumber>
    </recommendedName>
</protein>
<reference evidence="8 9" key="1">
    <citation type="submission" date="2020-07" db="EMBL/GenBank/DDBJ databases">
        <authorList>
            <person name="Criscuolo A."/>
        </authorList>
    </citation>
    <scope>NUCLEOTIDE SEQUENCE [LARGE SCALE GENOMIC DNA]</scope>
    <source>
        <strain evidence="8">CIP111649</strain>
    </source>
</reference>
<evidence type="ECO:0000256" key="5">
    <source>
        <dbReference type="ARBA" id="ARBA00023002"/>
    </source>
</evidence>
<dbReference type="EC" id="1.18.1.2" evidence="6"/>
<dbReference type="AlphaFoldDB" id="A0A6V7R1R1"/>
<gene>
    <name evidence="8" type="primary">yumC</name>
    <name evidence="8" type="ORF">JEODO184_00147</name>
</gene>
<keyword evidence="4 6" id="KW-0521">NADP</keyword>
<comment type="caution">
    <text evidence="8">The sequence shown here is derived from an EMBL/GenBank/DDBJ whole genome shotgun (WGS) entry which is preliminary data.</text>
</comment>
<dbReference type="SUPFAM" id="SSF51905">
    <property type="entry name" value="FAD/NAD(P)-binding domain"/>
    <property type="match status" value="1"/>
</dbReference>
<keyword evidence="2 6" id="KW-0285">Flavoprotein</keyword>
<dbReference type="PRINTS" id="PR00368">
    <property type="entry name" value="FADPNR"/>
</dbReference>
<dbReference type="HAMAP" id="MF_01685">
    <property type="entry name" value="FENR2"/>
    <property type="match status" value="1"/>
</dbReference>
<dbReference type="InterPro" id="IPR036188">
    <property type="entry name" value="FAD/NAD-bd_sf"/>
</dbReference>
<feature type="binding site" evidence="6">
    <location>
        <position position="283"/>
    </location>
    <ligand>
        <name>FAD</name>
        <dbReference type="ChEBI" id="CHEBI:57692"/>
    </ligand>
</feature>
<dbReference type="PRINTS" id="PR00469">
    <property type="entry name" value="PNDRDTASEII"/>
</dbReference>
<comment type="catalytic activity">
    <reaction evidence="6">
        <text>2 reduced [2Fe-2S]-[ferredoxin] + NADP(+) + H(+) = 2 oxidized [2Fe-2S]-[ferredoxin] + NADPH</text>
        <dbReference type="Rhea" id="RHEA:20125"/>
        <dbReference type="Rhea" id="RHEA-COMP:10000"/>
        <dbReference type="Rhea" id="RHEA-COMP:10001"/>
        <dbReference type="ChEBI" id="CHEBI:15378"/>
        <dbReference type="ChEBI" id="CHEBI:33737"/>
        <dbReference type="ChEBI" id="CHEBI:33738"/>
        <dbReference type="ChEBI" id="CHEBI:57783"/>
        <dbReference type="ChEBI" id="CHEBI:58349"/>
        <dbReference type="EC" id="1.18.1.2"/>
    </reaction>
</comment>
<feature type="binding site" evidence="6">
    <location>
        <position position="16"/>
    </location>
    <ligand>
        <name>FAD</name>
        <dbReference type="ChEBI" id="CHEBI:57692"/>
    </ligand>
</feature>
<dbReference type="Proteomes" id="UP000589351">
    <property type="component" value="Unassembled WGS sequence"/>
</dbReference>
<keyword evidence="3 6" id="KW-0274">FAD</keyword>
<sequence>MTDEITDITIIGGGPTGLFSTFYAGMRQMSVRLIDSLPELGGQLTELYPDKYIYDVGGFPKILAKDLVDNLVEQAQYADPEFHLGETVQSYRKEDDHFVLTTDQGEYLTRTILITAGVGAFQPRKLGLDNEAEFEGASLQYAVRDLAKFRDKDVVVLGGGDSALDWALMLEDLAKSVTLVHRRERFTAHENTVQKVKNSSVNVKTSLNVTEIRGEAGQIEELVLSSKKGDDEEVIKADQLIVNFGNISSLGPLKEWGLKLDKNSIEVDAHMETNIAGIFAAGDVTTFEGKVKLIATGFGEAPVAISYAKSSYDSKSRIQPKHSTAVFKQD</sequence>
<feature type="binding site" evidence="6">
    <location>
        <position position="48"/>
    </location>
    <ligand>
        <name>FAD</name>
        <dbReference type="ChEBI" id="CHEBI:57692"/>
    </ligand>
</feature>
<evidence type="ECO:0000256" key="1">
    <source>
        <dbReference type="ARBA" id="ARBA00011738"/>
    </source>
</evidence>
<evidence type="ECO:0000313" key="8">
    <source>
        <dbReference type="EMBL" id="CAD2071155.1"/>
    </source>
</evidence>
<feature type="binding site" evidence="6">
    <location>
        <position position="324"/>
    </location>
    <ligand>
        <name>FAD</name>
        <dbReference type="ChEBI" id="CHEBI:57692"/>
    </ligand>
</feature>
<dbReference type="GO" id="GO:0050660">
    <property type="term" value="F:flavin adenine dinucleotide binding"/>
    <property type="evidence" value="ECO:0007669"/>
    <property type="project" value="UniProtKB-UniRule"/>
</dbReference>
<evidence type="ECO:0000256" key="6">
    <source>
        <dbReference type="HAMAP-Rule" id="MF_01685"/>
    </source>
</evidence>
<feature type="domain" description="FAD/NAD(P)-binding" evidence="7">
    <location>
        <begin position="7"/>
        <end position="297"/>
    </location>
</feature>
<dbReference type="InterPro" id="IPR023753">
    <property type="entry name" value="FAD/NAD-binding_dom"/>
</dbReference>
<comment type="subunit">
    <text evidence="1 6">Homodimer.</text>
</comment>
<comment type="cofactor">
    <cofactor evidence="6">
        <name>FAD</name>
        <dbReference type="ChEBI" id="CHEBI:57692"/>
    </cofactor>
    <text evidence="6">Binds 1 FAD per subunit.</text>
</comment>
<feature type="binding site" evidence="6">
    <location>
        <position position="88"/>
    </location>
    <ligand>
        <name>FAD</name>
        <dbReference type="ChEBI" id="CHEBI:57692"/>
    </ligand>
</feature>
<keyword evidence="9" id="KW-1185">Reference proteome</keyword>
<dbReference type="Gene3D" id="3.50.50.60">
    <property type="entry name" value="FAD/NAD(P)-binding domain"/>
    <property type="match status" value="2"/>
</dbReference>
<evidence type="ECO:0000256" key="4">
    <source>
        <dbReference type="ARBA" id="ARBA00022857"/>
    </source>
</evidence>
<evidence type="ECO:0000256" key="3">
    <source>
        <dbReference type="ARBA" id="ARBA00022827"/>
    </source>
</evidence>
<dbReference type="InterPro" id="IPR050097">
    <property type="entry name" value="Ferredoxin-NADP_redctase_2"/>
</dbReference>
<proteinExistence type="inferred from homology"/>
<dbReference type="Pfam" id="PF07992">
    <property type="entry name" value="Pyr_redox_2"/>
    <property type="match status" value="1"/>
</dbReference>
<organism evidence="8 9">
    <name type="scientific">Jeotgalicoccus meleagridis</name>
    <dbReference type="NCBI Taxonomy" id="2759181"/>
    <lineage>
        <taxon>Bacteria</taxon>
        <taxon>Bacillati</taxon>
        <taxon>Bacillota</taxon>
        <taxon>Bacilli</taxon>
        <taxon>Bacillales</taxon>
        <taxon>Staphylococcaceae</taxon>
        <taxon>Jeotgalicoccus</taxon>
    </lineage>
</organism>
<dbReference type="InterPro" id="IPR022890">
    <property type="entry name" value="Fd--NADP_Rdtase_type_2"/>
</dbReference>
<dbReference type="RefSeq" id="WP_185124713.1">
    <property type="nucleotide sequence ID" value="NZ_CAJEWD010000003.1"/>
</dbReference>
<comment type="similarity">
    <text evidence="6">Belongs to the ferredoxin--NADP reductase type 2 family.</text>
</comment>
<name>A0A6V7R1R1_9STAP</name>